<evidence type="ECO:0000313" key="3">
    <source>
        <dbReference type="Proteomes" id="UP000198211"/>
    </source>
</evidence>
<dbReference type="EMBL" id="NBNE01010644">
    <property type="protein sequence ID" value="OWY97285.1"/>
    <property type="molecule type" value="Genomic_DNA"/>
</dbReference>
<reference evidence="3" key="1">
    <citation type="submission" date="2017-03" db="EMBL/GenBank/DDBJ databases">
        <title>Phytopthora megakarya and P. palmivora, two closely related causual agents of cacao black pod achieved similar genome size and gene model numbers by different mechanisms.</title>
        <authorList>
            <person name="Ali S."/>
            <person name="Shao J."/>
            <person name="Larry D.J."/>
            <person name="Kronmiller B."/>
            <person name="Shen D."/>
            <person name="Strem M.D."/>
            <person name="Melnick R.L."/>
            <person name="Guiltinan M.J."/>
            <person name="Tyler B.M."/>
            <person name="Meinhardt L.W."/>
            <person name="Bailey B.A."/>
        </authorList>
    </citation>
    <scope>NUCLEOTIDE SEQUENCE [LARGE SCALE GENOMIC DNA]</scope>
    <source>
        <strain evidence="3">zdho120</strain>
    </source>
</reference>
<keyword evidence="3" id="KW-1185">Reference proteome</keyword>
<evidence type="ECO:0000256" key="1">
    <source>
        <dbReference type="SAM" id="MobiDB-lite"/>
    </source>
</evidence>
<organism evidence="2 3">
    <name type="scientific">Phytophthora megakarya</name>
    <dbReference type="NCBI Taxonomy" id="4795"/>
    <lineage>
        <taxon>Eukaryota</taxon>
        <taxon>Sar</taxon>
        <taxon>Stramenopiles</taxon>
        <taxon>Oomycota</taxon>
        <taxon>Peronosporomycetes</taxon>
        <taxon>Peronosporales</taxon>
        <taxon>Peronosporaceae</taxon>
        <taxon>Phytophthora</taxon>
    </lineage>
</organism>
<dbReference type="Proteomes" id="UP000198211">
    <property type="component" value="Unassembled WGS sequence"/>
</dbReference>
<name>A0A225UV52_9STRA</name>
<sequence>MTGERSLRVNTRDEAGGDVDNTLEARTGNLISKVSDFLKRDNVIRWAEAGKTDDFVKEKLKLNGLSGNALIQHKNYQYFENFVMFKRSNQLTAWQTTDTPTYAVWRELGLGNVNTWDDFSPSDCTLGGRSQYIQSGEELQPRGAAWRVS</sequence>
<proteinExistence type="predicted"/>
<gene>
    <name evidence="2" type="ORF">PHMEG_00032232</name>
</gene>
<dbReference type="AlphaFoldDB" id="A0A225UV52"/>
<feature type="compositionally biased region" description="Basic and acidic residues" evidence="1">
    <location>
        <begin position="1"/>
        <end position="15"/>
    </location>
</feature>
<dbReference type="OrthoDB" id="92956at2759"/>
<protein>
    <submittedName>
        <fullName evidence="2">RxLR effector protein</fullName>
    </submittedName>
</protein>
<feature type="region of interest" description="Disordered" evidence="1">
    <location>
        <begin position="1"/>
        <end position="21"/>
    </location>
</feature>
<accession>A0A225UV52</accession>
<comment type="caution">
    <text evidence="2">The sequence shown here is derived from an EMBL/GenBank/DDBJ whole genome shotgun (WGS) entry which is preliminary data.</text>
</comment>
<evidence type="ECO:0000313" key="2">
    <source>
        <dbReference type="EMBL" id="OWY97285.1"/>
    </source>
</evidence>